<dbReference type="PROSITE" id="PS50931">
    <property type="entry name" value="HTH_LYSR"/>
    <property type="match status" value="1"/>
</dbReference>
<sequence>MTTDFRPPPIGKIKLLLALDALLREGSVTGAAASLELQVSSVSRMLGELRDLFDDPIFIRTGRGLRPTPFAESLRLRVRALAEEAEALLQGEGWTSRKPTVPAPIEHRSDGWQKPSKVAPPPLAVTRGEHLEAAPTHSGIARRIAGIGDNEEPQRRLAKYIALTSPGPGRSRTLDVEEARDALAIILRGEADPVQLGALLMTLQYRGPTALELAGFVRAIREVAASTVGPCLRPDLDWPVYVSPRWKRPPWFVHAARLVAAAGHRVVMHGHFGNGSDSGKLEQAAERAGIAVCLSSSDVSAALNASNIAYVPLAAFAPQTQSILNLHPLLETRTPLHNVLPLINPFGASATLAGSPGGASRLIYADVAKLLGMKRVTVASSVRSFAQVNPTRATTLTRIFDGREISERVPVRPEVPGSGLPSSGYSQREYWEAVWSGAARDDLAEASIIYTAAAALLSVSGDPGARFDDCLKQATDHWRKRGR</sequence>
<name>A0ABV2HBG4_9HYPH</name>
<dbReference type="PANTHER" id="PTHR30118">
    <property type="entry name" value="HTH-TYPE TRANSCRIPTIONAL REGULATOR LEUO-RELATED"/>
    <property type="match status" value="1"/>
</dbReference>
<dbReference type="Pfam" id="PF02885">
    <property type="entry name" value="Glycos_trans_3N"/>
    <property type="match status" value="1"/>
</dbReference>
<keyword evidence="6" id="KW-0238">DNA-binding</keyword>
<evidence type="ECO:0000256" key="1">
    <source>
        <dbReference type="ARBA" id="ARBA00009437"/>
    </source>
</evidence>
<proteinExistence type="inferred from homology"/>
<dbReference type="PANTHER" id="PTHR30118:SF15">
    <property type="entry name" value="TRANSCRIPTIONAL REGULATORY PROTEIN"/>
    <property type="match status" value="1"/>
</dbReference>
<dbReference type="Gene3D" id="1.10.10.10">
    <property type="entry name" value="Winged helix-like DNA-binding domain superfamily/Winged helix DNA-binding domain"/>
    <property type="match status" value="1"/>
</dbReference>
<dbReference type="InterPro" id="IPR017459">
    <property type="entry name" value="Glycosyl_Trfase_fam3_N_dom"/>
</dbReference>
<dbReference type="Pfam" id="PF00126">
    <property type="entry name" value="HTH_1"/>
    <property type="match status" value="1"/>
</dbReference>
<dbReference type="InterPro" id="IPR036320">
    <property type="entry name" value="Glycosyl_Trfase_fam3_N_dom_sf"/>
</dbReference>
<comment type="caution">
    <text evidence="10">The sequence shown here is derived from an EMBL/GenBank/DDBJ whole genome shotgun (WGS) entry which is preliminary data.</text>
</comment>
<evidence type="ECO:0000256" key="5">
    <source>
        <dbReference type="ARBA" id="ARBA00023015"/>
    </source>
</evidence>
<organism evidence="10 11">
    <name type="scientific">Pseudorhizobium tarimense</name>
    <dbReference type="NCBI Taxonomy" id="1079109"/>
    <lineage>
        <taxon>Bacteria</taxon>
        <taxon>Pseudomonadati</taxon>
        <taxon>Pseudomonadota</taxon>
        <taxon>Alphaproteobacteria</taxon>
        <taxon>Hyphomicrobiales</taxon>
        <taxon>Rhizobiaceae</taxon>
        <taxon>Rhizobium/Agrobacterium group</taxon>
        <taxon>Pseudorhizobium</taxon>
    </lineage>
</organism>
<evidence type="ECO:0000313" key="10">
    <source>
        <dbReference type="EMBL" id="MET3587896.1"/>
    </source>
</evidence>
<dbReference type="GO" id="GO:0016757">
    <property type="term" value="F:glycosyltransferase activity"/>
    <property type="evidence" value="ECO:0007669"/>
    <property type="project" value="UniProtKB-KW"/>
</dbReference>
<dbReference type="InterPro" id="IPR050389">
    <property type="entry name" value="LysR-type_TF"/>
</dbReference>
<keyword evidence="2" id="KW-0536">Nodulation</keyword>
<evidence type="ECO:0000259" key="9">
    <source>
        <dbReference type="PROSITE" id="PS50931"/>
    </source>
</evidence>
<dbReference type="InterPro" id="IPR036388">
    <property type="entry name" value="WH-like_DNA-bd_sf"/>
</dbReference>
<dbReference type="SUPFAM" id="SSF46785">
    <property type="entry name" value="Winged helix' DNA-binding domain"/>
    <property type="match status" value="1"/>
</dbReference>
<evidence type="ECO:0000256" key="2">
    <source>
        <dbReference type="ARBA" id="ARBA00022458"/>
    </source>
</evidence>
<dbReference type="InterPro" id="IPR036390">
    <property type="entry name" value="WH_DNA-bd_sf"/>
</dbReference>
<dbReference type="Pfam" id="PF00591">
    <property type="entry name" value="Glycos_transf_3"/>
    <property type="match status" value="1"/>
</dbReference>
<protein>
    <submittedName>
        <fullName evidence="10">Anthranilate phosphoribosyltransferase</fullName>
    </submittedName>
</protein>
<keyword evidence="11" id="KW-1185">Reference proteome</keyword>
<evidence type="ECO:0000256" key="7">
    <source>
        <dbReference type="ARBA" id="ARBA00023159"/>
    </source>
</evidence>
<dbReference type="RefSeq" id="WP_247245657.1">
    <property type="nucleotide sequence ID" value="NZ_JALJRA010000017.1"/>
</dbReference>
<reference evidence="10 11" key="1">
    <citation type="submission" date="2024-06" db="EMBL/GenBank/DDBJ databases">
        <title>Genomic Encyclopedia of Type Strains, Phase IV (KMG-IV): sequencing the most valuable type-strain genomes for metagenomic binning, comparative biology and taxonomic classification.</title>
        <authorList>
            <person name="Goeker M."/>
        </authorList>
    </citation>
    <scope>NUCLEOTIDE SEQUENCE [LARGE SCALE GENOMIC DNA]</scope>
    <source>
        <strain evidence="10 11">DSM 105042</strain>
    </source>
</reference>
<dbReference type="InterPro" id="IPR000312">
    <property type="entry name" value="Glycosyl_Trfase_fam3"/>
</dbReference>
<evidence type="ECO:0000256" key="3">
    <source>
        <dbReference type="ARBA" id="ARBA00022676"/>
    </source>
</evidence>
<dbReference type="NCBIfam" id="NF006564">
    <property type="entry name" value="PRK09071.1"/>
    <property type="match status" value="1"/>
</dbReference>
<dbReference type="EMBL" id="JBEPLJ010000017">
    <property type="protein sequence ID" value="MET3587896.1"/>
    <property type="molecule type" value="Genomic_DNA"/>
</dbReference>
<dbReference type="Gene3D" id="3.40.1030.10">
    <property type="entry name" value="Nucleoside phosphorylase/phosphoribosyltransferase catalytic domain"/>
    <property type="match status" value="1"/>
</dbReference>
<gene>
    <name evidence="10" type="ORF">ABID21_004028</name>
</gene>
<keyword evidence="5" id="KW-0805">Transcription regulation</keyword>
<evidence type="ECO:0000256" key="6">
    <source>
        <dbReference type="ARBA" id="ARBA00023125"/>
    </source>
</evidence>
<dbReference type="SUPFAM" id="SSF47648">
    <property type="entry name" value="Nucleoside phosphorylase/phosphoribosyltransferase N-terminal domain"/>
    <property type="match status" value="1"/>
</dbReference>
<evidence type="ECO:0000256" key="4">
    <source>
        <dbReference type="ARBA" id="ARBA00022679"/>
    </source>
</evidence>
<keyword evidence="8" id="KW-0804">Transcription</keyword>
<evidence type="ECO:0000256" key="8">
    <source>
        <dbReference type="ARBA" id="ARBA00023163"/>
    </source>
</evidence>
<accession>A0ABV2HBG4</accession>
<comment type="similarity">
    <text evidence="1">Belongs to the LysR transcriptional regulatory family.</text>
</comment>
<dbReference type="InterPro" id="IPR035902">
    <property type="entry name" value="Nuc_phospho_transferase"/>
</dbReference>
<evidence type="ECO:0000313" key="11">
    <source>
        <dbReference type="Proteomes" id="UP001549031"/>
    </source>
</evidence>
<keyword evidence="3 10" id="KW-0328">Glycosyltransferase</keyword>
<dbReference type="Gene3D" id="1.20.970.10">
    <property type="entry name" value="Transferase, Pyrimidine Nucleoside Phosphorylase, Chain C"/>
    <property type="match status" value="1"/>
</dbReference>
<dbReference type="SUPFAM" id="SSF52418">
    <property type="entry name" value="Nucleoside phosphorylase/phosphoribosyltransferase catalytic domain"/>
    <property type="match status" value="1"/>
</dbReference>
<keyword evidence="4" id="KW-0808">Transferase</keyword>
<feature type="domain" description="HTH lysR-type" evidence="9">
    <location>
        <begin position="12"/>
        <end position="68"/>
    </location>
</feature>
<dbReference type="Proteomes" id="UP001549031">
    <property type="component" value="Unassembled WGS sequence"/>
</dbReference>
<keyword evidence="7" id="KW-0010">Activator</keyword>
<dbReference type="InterPro" id="IPR000847">
    <property type="entry name" value="LysR_HTH_N"/>
</dbReference>